<proteinExistence type="predicted"/>
<geneLocation type="plasmid" evidence="1 2">
    <name>unnamed1</name>
</geneLocation>
<keyword evidence="1" id="KW-0614">Plasmid</keyword>
<accession>A0ABY6MB90</accession>
<keyword evidence="2" id="KW-1185">Reference proteome</keyword>
<dbReference type="Proteomes" id="UP001163632">
    <property type="component" value="Plasmid unnamed1"/>
</dbReference>
<protein>
    <submittedName>
        <fullName evidence="1">Uncharacterized protein</fullName>
    </submittedName>
</protein>
<reference evidence="1" key="1">
    <citation type="journal article" date="2022" name="BMC Microbiol.">
        <title>Whole genome sequencing of Moraxella bovis strains from North America reveals two genotypes with different genetic determinants.</title>
        <authorList>
            <person name="Wynn E.L."/>
            <person name="Hille M.M."/>
            <person name="Loy J.D."/>
            <person name="Schuller G."/>
            <person name="Kuhn K.L."/>
            <person name="Dickey A.M."/>
            <person name="Bono J.L."/>
            <person name="Clawson M.L."/>
        </authorList>
    </citation>
    <scope>NUCLEOTIDE SEQUENCE</scope>
    <source>
        <strain evidence="1">SAM102599</strain>
    </source>
</reference>
<organism evidence="1 2">
    <name type="scientific">Moraxella bovis</name>
    <dbReference type="NCBI Taxonomy" id="476"/>
    <lineage>
        <taxon>Bacteria</taxon>
        <taxon>Pseudomonadati</taxon>
        <taxon>Pseudomonadota</taxon>
        <taxon>Gammaproteobacteria</taxon>
        <taxon>Moraxellales</taxon>
        <taxon>Moraxellaceae</taxon>
        <taxon>Moraxella</taxon>
    </lineage>
</organism>
<dbReference type="EMBL" id="CP087831">
    <property type="protein sequence ID" value="UZA04790.1"/>
    <property type="molecule type" value="Genomic_DNA"/>
</dbReference>
<sequence length="60" mass="6837">MTSIALTDNVELNFEYKDGGEYEVFLNDVYIFTIYDGNSSKDVQSELIADLTALFQKYAI</sequence>
<name>A0ABY6MB90_MORBO</name>
<evidence type="ECO:0000313" key="1">
    <source>
        <dbReference type="EMBL" id="UZA04790.1"/>
    </source>
</evidence>
<evidence type="ECO:0000313" key="2">
    <source>
        <dbReference type="Proteomes" id="UP001163632"/>
    </source>
</evidence>
<dbReference type="RefSeq" id="WP_264697378.1">
    <property type="nucleotide sequence ID" value="NZ_CP087831.1"/>
</dbReference>
<gene>
    <name evidence="1" type="ORF">LP092_15030</name>
</gene>